<evidence type="ECO:0000313" key="2">
    <source>
        <dbReference type="Proteomes" id="UP000235388"/>
    </source>
</evidence>
<keyword evidence="2" id="KW-1185">Reference proteome</keyword>
<evidence type="ECO:0000313" key="1">
    <source>
        <dbReference type="EMBL" id="PLW46315.1"/>
    </source>
</evidence>
<protein>
    <submittedName>
        <fullName evidence="1">Uncharacterized protein</fullName>
    </submittedName>
</protein>
<organism evidence="1 2">
    <name type="scientific">Puccinia coronata f. sp. avenae</name>
    <dbReference type="NCBI Taxonomy" id="200324"/>
    <lineage>
        <taxon>Eukaryota</taxon>
        <taxon>Fungi</taxon>
        <taxon>Dikarya</taxon>
        <taxon>Basidiomycota</taxon>
        <taxon>Pucciniomycotina</taxon>
        <taxon>Pucciniomycetes</taxon>
        <taxon>Pucciniales</taxon>
        <taxon>Pucciniaceae</taxon>
        <taxon>Puccinia</taxon>
    </lineage>
</organism>
<gene>
    <name evidence="1" type="ORF">PCANC_11232</name>
</gene>
<dbReference type="AlphaFoldDB" id="A0A2N5V8J7"/>
<comment type="caution">
    <text evidence="1">The sequence shown here is derived from an EMBL/GenBank/DDBJ whole genome shotgun (WGS) entry which is preliminary data.</text>
</comment>
<dbReference type="EMBL" id="PGCJ01000120">
    <property type="protein sequence ID" value="PLW46315.1"/>
    <property type="molecule type" value="Genomic_DNA"/>
</dbReference>
<dbReference type="Proteomes" id="UP000235388">
    <property type="component" value="Unassembled WGS sequence"/>
</dbReference>
<proteinExistence type="predicted"/>
<accession>A0A2N5V8J7</accession>
<sequence length="115" mass="11996">MVREGIRVSTYTAGRIPSSGAAPVTVQSPRPRGASCDRLATCHPERAGASVRLTVGHTLRGRCGRLAGARRPPSSLRLGSTGFCATPAGARVTAIRPYGRMTIVGRALAQGLDRT</sequence>
<name>A0A2N5V8J7_9BASI</name>
<reference evidence="1 2" key="1">
    <citation type="submission" date="2017-11" db="EMBL/GenBank/DDBJ databases">
        <title>De novo assembly and phasing of dikaryotic genomes from two isolates of Puccinia coronata f. sp. avenae, the causal agent of oat crown rust.</title>
        <authorList>
            <person name="Miller M.E."/>
            <person name="Zhang Y."/>
            <person name="Omidvar V."/>
            <person name="Sperschneider J."/>
            <person name="Schwessinger B."/>
            <person name="Raley C."/>
            <person name="Palmer J.M."/>
            <person name="Garnica D."/>
            <person name="Upadhyaya N."/>
            <person name="Rathjen J."/>
            <person name="Taylor J.M."/>
            <person name="Park R.F."/>
            <person name="Dodds P.N."/>
            <person name="Hirsch C.D."/>
            <person name="Kianian S.F."/>
            <person name="Figueroa M."/>
        </authorList>
    </citation>
    <scope>NUCLEOTIDE SEQUENCE [LARGE SCALE GENOMIC DNA]</scope>
    <source>
        <strain evidence="1">12NC29</strain>
    </source>
</reference>